<keyword evidence="9 23" id="KW-0812">Transmembrane</keyword>
<feature type="binding site" description="covalent" evidence="21">
    <location>
        <position position="122"/>
    </location>
    <ligand>
        <name>heme c</name>
        <dbReference type="ChEBI" id="CHEBI:61717"/>
        <label>1</label>
    </ligand>
</feature>
<dbReference type="InterPro" id="IPR036909">
    <property type="entry name" value="Cyt_c-like_dom_sf"/>
</dbReference>
<feature type="binding site" description="axial binding residue" evidence="20">
    <location>
        <position position="126"/>
    </location>
    <ligand>
        <name>heme c</name>
        <dbReference type="ChEBI" id="CHEBI:61717"/>
        <label>1</label>
    </ligand>
    <ligandPart>
        <name>Fe</name>
        <dbReference type="ChEBI" id="CHEBI:18248"/>
    </ligandPart>
</feature>
<evidence type="ECO:0000256" key="11">
    <source>
        <dbReference type="ARBA" id="ARBA00022737"/>
    </source>
</evidence>
<comment type="subunit">
    <text evidence="19">Component of the cbb3-type cytochrome c oxidase.</text>
</comment>
<evidence type="ECO:0000256" key="17">
    <source>
        <dbReference type="ARBA" id="ARBA00023065"/>
    </source>
</evidence>
<dbReference type="GO" id="GO:1902600">
    <property type="term" value="P:proton transmembrane transport"/>
    <property type="evidence" value="ECO:0007669"/>
    <property type="project" value="UniProtKB-KW"/>
</dbReference>
<evidence type="ECO:0000256" key="19">
    <source>
        <dbReference type="PIRNR" id="PIRNR000006"/>
    </source>
</evidence>
<comment type="caution">
    <text evidence="25">The sequence shown here is derived from an EMBL/GenBank/DDBJ whole genome shotgun (WGS) entry which is preliminary data.</text>
</comment>
<dbReference type="PIRSF" id="PIRSF000006">
    <property type="entry name" value="Cbb3-Cox_fixP"/>
    <property type="match status" value="1"/>
</dbReference>
<keyword evidence="13 19" id="KW-0249">Electron transport</keyword>
<feature type="domain" description="Cytochrome c" evidence="24">
    <location>
        <begin position="204"/>
        <end position="285"/>
    </location>
</feature>
<dbReference type="OrthoDB" id="9811281at2"/>
<dbReference type="AlphaFoldDB" id="A0A2W7MXL2"/>
<dbReference type="InterPro" id="IPR050597">
    <property type="entry name" value="Cytochrome_c_Oxidase_Subunit"/>
</dbReference>
<protein>
    <recommendedName>
        <fullName evidence="19">Cbb3-type cytochrome c oxidase subunit</fullName>
    </recommendedName>
</protein>
<dbReference type="PROSITE" id="PS51007">
    <property type="entry name" value="CYTC"/>
    <property type="match status" value="2"/>
</dbReference>
<evidence type="ECO:0000256" key="3">
    <source>
        <dbReference type="ARBA" id="ARBA00006113"/>
    </source>
</evidence>
<evidence type="ECO:0000256" key="15">
    <source>
        <dbReference type="ARBA" id="ARBA00023002"/>
    </source>
</evidence>
<dbReference type="RefSeq" id="WP_111539076.1">
    <property type="nucleotide sequence ID" value="NZ_QKZL01000038.1"/>
</dbReference>
<evidence type="ECO:0000256" key="14">
    <source>
        <dbReference type="ARBA" id="ARBA00022989"/>
    </source>
</evidence>
<dbReference type="Gene3D" id="6.10.280.130">
    <property type="match status" value="1"/>
</dbReference>
<evidence type="ECO:0000256" key="16">
    <source>
        <dbReference type="ARBA" id="ARBA00023004"/>
    </source>
</evidence>
<reference evidence="25 26" key="1">
    <citation type="submission" date="2018-06" db="EMBL/GenBank/DDBJ databases">
        <title>Genomic Encyclopedia of Archaeal and Bacterial Type Strains, Phase II (KMG-II): from individual species to whole genera.</title>
        <authorList>
            <person name="Goeker M."/>
        </authorList>
    </citation>
    <scope>NUCLEOTIDE SEQUENCE [LARGE SCALE GENOMIC DNA]</scope>
    <source>
        <strain evidence="25 26">DSM 22009</strain>
    </source>
</reference>
<evidence type="ECO:0000256" key="7">
    <source>
        <dbReference type="ARBA" id="ARBA00022617"/>
    </source>
</evidence>
<dbReference type="GO" id="GO:0020037">
    <property type="term" value="F:heme binding"/>
    <property type="evidence" value="ECO:0007669"/>
    <property type="project" value="InterPro"/>
</dbReference>
<keyword evidence="12 19" id="KW-0375">Hydrogen ion transport</keyword>
<comment type="pathway">
    <text evidence="2 19">Energy metabolism; oxidative phosphorylation.</text>
</comment>
<feature type="binding site" description="axial binding residue" evidence="20">
    <location>
        <position position="262"/>
    </location>
    <ligand>
        <name>heme c</name>
        <dbReference type="ChEBI" id="CHEBI:61717"/>
        <label>1</label>
    </ligand>
    <ligandPart>
        <name>Fe</name>
        <dbReference type="ChEBI" id="CHEBI:18248"/>
    </ligandPart>
</feature>
<evidence type="ECO:0000256" key="2">
    <source>
        <dbReference type="ARBA" id="ARBA00004673"/>
    </source>
</evidence>
<keyword evidence="10 19" id="KW-0479">Metal-binding</keyword>
<comment type="subcellular location">
    <subcellularLocation>
        <location evidence="1 19">Cell inner membrane</location>
    </subcellularLocation>
</comment>
<dbReference type="Gene3D" id="1.10.760.10">
    <property type="entry name" value="Cytochrome c-like domain"/>
    <property type="match status" value="2"/>
</dbReference>
<keyword evidence="4 19" id="KW-0813">Transport</keyword>
<comment type="function">
    <text evidence="19">C-type cytochrome. Part of the cbb3-type cytochrome c oxidase complex.</text>
</comment>
<comment type="similarity">
    <text evidence="3 19">Belongs to the CcoP / FixP family.</text>
</comment>
<keyword evidence="14 23" id="KW-1133">Transmembrane helix</keyword>
<dbReference type="PANTHER" id="PTHR33751:SF1">
    <property type="entry name" value="CBB3-TYPE CYTOCHROME C OXIDASE SUBUNIT FIXP"/>
    <property type="match status" value="1"/>
</dbReference>
<feature type="binding site" description="axial binding residue" evidence="20">
    <location>
        <position position="221"/>
    </location>
    <ligand>
        <name>heme c</name>
        <dbReference type="ChEBI" id="CHEBI:61717"/>
        <label>2</label>
    </ligand>
    <ligandPart>
        <name>Fe</name>
        <dbReference type="ChEBI" id="CHEBI:18248"/>
    </ligandPart>
</feature>
<evidence type="ECO:0000256" key="10">
    <source>
        <dbReference type="ARBA" id="ARBA00022723"/>
    </source>
</evidence>
<sequence>MADTPKIDEATGTETTGHTWDGIEELNTPLPRWWLWTFYATVLWGLIYTILFPAWPLVSGATSGLLGFSTRGEVAAEIERVELSNAELTESLTTIDLAALPANGALHRFAVQAGRSVFAANCSQCHGAGAAGVVASGYPNLLDDDWLWGGTLEEIVNTVRHGIRNDDVDSRYSEMPPFDWMEGGELDRIVHHVRSLSGLDHDANAADQGAALFLDNCSACHGENGLGNRDIGAPNLADAIWLRGGTHEAILRQLMAPRHGVMPPWGERLGEAEVRAVSAYVHGLGGGEAQIADPVLETEAEDAAAVPDATYPAEAGETPEETGADDVAPAE</sequence>
<dbReference type="GO" id="GO:0005506">
    <property type="term" value="F:iron ion binding"/>
    <property type="evidence" value="ECO:0007669"/>
    <property type="project" value="InterPro"/>
</dbReference>
<organism evidence="25 26">
    <name type="scientific">Palleronia aestuarii</name>
    <dbReference type="NCBI Taxonomy" id="568105"/>
    <lineage>
        <taxon>Bacteria</taxon>
        <taxon>Pseudomonadati</taxon>
        <taxon>Pseudomonadota</taxon>
        <taxon>Alphaproteobacteria</taxon>
        <taxon>Rhodobacterales</taxon>
        <taxon>Roseobacteraceae</taxon>
        <taxon>Palleronia</taxon>
    </lineage>
</organism>
<dbReference type="UniPathway" id="UPA00705"/>
<evidence type="ECO:0000256" key="5">
    <source>
        <dbReference type="ARBA" id="ARBA00022475"/>
    </source>
</evidence>
<keyword evidence="5 19" id="KW-1003">Cell membrane</keyword>
<evidence type="ECO:0000256" key="8">
    <source>
        <dbReference type="ARBA" id="ARBA00022660"/>
    </source>
</evidence>
<dbReference type="PRINTS" id="PR00605">
    <property type="entry name" value="CYTCHROMECIC"/>
</dbReference>
<evidence type="ECO:0000256" key="20">
    <source>
        <dbReference type="PIRSR" id="PIRSR000006-1"/>
    </source>
</evidence>
<keyword evidence="15 19" id="KW-0560">Oxidoreductase</keyword>
<proteinExistence type="inferred from homology"/>
<dbReference type="EMBL" id="QKZL01000038">
    <property type="protein sequence ID" value="PZX10907.1"/>
    <property type="molecule type" value="Genomic_DNA"/>
</dbReference>
<keyword evidence="8 19" id="KW-0679">Respiratory chain</keyword>
<feature type="binding site" description="covalent" evidence="21">
    <location>
        <position position="220"/>
    </location>
    <ligand>
        <name>heme c</name>
        <dbReference type="ChEBI" id="CHEBI:61717"/>
        <label>2</label>
    </ligand>
</feature>
<feature type="domain" description="Cytochrome c" evidence="24">
    <location>
        <begin position="109"/>
        <end position="197"/>
    </location>
</feature>
<evidence type="ECO:0000256" key="23">
    <source>
        <dbReference type="SAM" id="Phobius"/>
    </source>
</evidence>
<feature type="binding site" description="covalent" evidence="21">
    <location>
        <position position="217"/>
    </location>
    <ligand>
        <name>heme c</name>
        <dbReference type="ChEBI" id="CHEBI:61717"/>
        <label>2</label>
    </ligand>
</feature>
<dbReference type="GO" id="GO:0016491">
    <property type="term" value="F:oxidoreductase activity"/>
    <property type="evidence" value="ECO:0007669"/>
    <property type="project" value="UniProtKB-KW"/>
</dbReference>
<evidence type="ECO:0000256" key="6">
    <source>
        <dbReference type="ARBA" id="ARBA00022519"/>
    </source>
</evidence>
<keyword evidence="18 19" id="KW-0472">Membrane</keyword>
<evidence type="ECO:0000256" key="12">
    <source>
        <dbReference type="ARBA" id="ARBA00022781"/>
    </source>
</evidence>
<dbReference type="GO" id="GO:0006119">
    <property type="term" value="P:oxidative phosphorylation"/>
    <property type="evidence" value="ECO:0007669"/>
    <property type="project" value="UniProtKB-UniPathway"/>
</dbReference>
<accession>A0A2W7MXL2</accession>
<dbReference type="InterPro" id="IPR009056">
    <property type="entry name" value="Cyt_c-like_dom"/>
</dbReference>
<feature type="transmembrane region" description="Helical" evidence="23">
    <location>
        <begin position="33"/>
        <end position="55"/>
    </location>
</feature>
<keyword evidence="17 19" id="KW-0406">Ion transport</keyword>
<dbReference type="InterPro" id="IPR032858">
    <property type="entry name" value="CcoP_N"/>
</dbReference>
<dbReference type="NCBIfam" id="TIGR00782">
    <property type="entry name" value="ccoP"/>
    <property type="match status" value="1"/>
</dbReference>
<evidence type="ECO:0000256" key="1">
    <source>
        <dbReference type="ARBA" id="ARBA00004533"/>
    </source>
</evidence>
<feature type="region of interest" description="Disordered" evidence="22">
    <location>
        <begin position="1"/>
        <end position="20"/>
    </location>
</feature>
<dbReference type="InterPro" id="IPR008168">
    <property type="entry name" value="Cyt_C_IC"/>
</dbReference>
<dbReference type="Pfam" id="PF13442">
    <property type="entry name" value="Cytochrome_CBB3"/>
    <property type="match status" value="2"/>
</dbReference>
<dbReference type="SUPFAM" id="SSF46626">
    <property type="entry name" value="Cytochrome c"/>
    <property type="match status" value="2"/>
</dbReference>
<feature type="region of interest" description="Disordered" evidence="22">
    <location>
        <begin position="306"/>
        <end position="331"/>
    </location>
</feature>
<evidence type="ECO:0000259" key="24">
    <source>
        <dbReference type="PROSITE" id="PS51007"/>
    </source>
</evidence>
<evidence type="ECO:0000256" key="21">
    <source>
        <dbReference type="PIRSR" id="PIRSR000006-2"/>
    </source>
</evidence>
<dbReference type="InterPro" id="IPR004678">
    <property type="entry name" value="Cyt_c_oxidase_cbb3_su3"/>
</dbReference>
<keyword evidence="11" id="KW-0677">Repeat</keyword>
<dbReference type="PANTHER" id="PTHR33751">
    <property type="entry name" value="CBB3-TYPE CYTOCHROME C OXIDASE SUBUNIT FIXP"/>
    <property type="match status" value="1"/>
</dbReference>
<keyword evidence="7 19" id="KW-0349">Heme</keyword>
<keyword evidence="26" id="KW-1185">Reference proteome</keyword>
<evidence type="ECO:0000256" key="13">
    <source>
        <dbReference type="ARBA" id="ARBA00022982"/>
    </source>
</evidence>
<feature type="binding site" description="covalent" evidence="21">
    <location>
        <position position="125"/>
    </location>
    <ligand>
        <name>heme c</name>
        <dbReference type="ChEBI" id="CHEBI:61717"/>
        <label>1</label>
    </ligand>
</feature>
<evidence type="ECO:0000256" key="22">
    <source>
        <dbReference type="SAM" id="MobiDB-lite"/>
    </source>
</evidence>
<dbReference type="Pfam" id="PF14715">
    <property type="entry name" value="FixP_N"/>
    <property type="match status" value="1"/>
</dbReference>
<gene>
    <name evidence="25" type="ORF">LX81_04094</name>
</gene>
<dbReference type="GO" id="GO:0005886">
    <property type="term" value="C:plasma membrane"/>
    <property type="evidence" value="ECO:0007669"/>
    <property type="project" value="UniProtKB-SubCell"/>
</dbReference>
<feature type="binding site" description="axial binding residue" evidence="20">
    <location>
        <position position="175"/>
    </location>
    <ligand>
        <name>heme c</name>
        <dbReference type="ChEBI" id="CHEBI:61717"/>
        <label>2</label>
    </ligand>
    <ligandPart>
        <name>Fe</name>
        <dbReference type="ChEBI" id="CHEBI:18248"/>
    </ligandPart>
</feature>
<dbReference type="GO" id="GO:0009055">
    <property type="term" value="F:electron transfer activity"/>
    <property type="evidence" value="ECO:0007669"/>
    <property type="project" value="InterPro"/>
</dbReference>
<evidence type="ECO:0000256" key="9">
    <source>
        <dbReference type="ARBA" id="ARBA00022692"/>
    </source>
</evidence>
<evidence type="ECO:0000256" key="18">
    <source>
        <dbReference type="ARBA" id="ARBA00023136"/>
    </source>
</evidence>
<dbReference type="Proteomes" id="UP000248916">
    <property type="component" value="Unassembled WGS sequence"/>
</dbReference>
<name>A0A2W7MXL2_9RHOB</name>
<keyword evidence="6 19" id="KW-0997">Cell inner membrane</keyword>
<evidence type="ECO:0000313" key="26">
    <source>
        <dbReference type="Proteomes" id="UP000248916"/>
    </source>
</evidence>
<evidence type="ECO:0000313" key="25">
    <source>
        <dbReference type="EMBL" id="PZX10907.1"/>
    </source>
</evidence>
<comment type="cofactor">
    <cofactor evidence="19 21">
        <name>heme c</name>
        <dbReference type="ChEBI" id="CHEBI:61717"/>
    </cofactor>
    <text evidence="19 21">Binds 2 heme C groups per subunit.</text>
</comment>
<dbReference type="InterPro" id="IPR038414">
    <property type="entry name" value="CcoP_N_sf"/>
</dbReference>
<keyword evidence="16 19" id="KW-0408">Iron</keyword>
<evidence type="ECO:0000256" key="4">
    <source>
        <dbReference type="ARBA" id="ARBA00022448"/>
    </source>
</evidence>